<proteinExistence type="predicted"/>
<evidence type="ECO:0000313" key="2">
    <source>
        <dbReference type="EMBL" id="KAF2397078.1"/>
    </source>
</evidence>
<feature type="compositionally biased region" description="Basic and acidic residues" evidence="1">
    <location>
        <begin position="66"/>
        <end position="80"/>
    </location>
</feature>
<feature type="region of interest" description="Disordered" evidence="1">
    <location>
        <begin position="505"/>
        <end position="560"/>
    </location>
</feature>
<feature type="compositionally biased region" description="Basic residues" evidence="1">
    <location>
        <begin position="462"/>
        <end position="471"/>
    </location>
</feature>
<gene>
    <name evidence="2" type="ORF">EJ06DRAFT_524092</name>
</gene>
<feature type="region of interest" description="Disordered" evidence="1">
    <location>
        <begin position="452"/>
        <end position="471"/>
    </location>
</feature>
<feature type="compositionally biased region" description="Low complexity" evidence="1">
    <location>
        <begin position="505"/>
        <end position="518"/>
    </location>
</feature>
<dbReference type="Proteomes" id="UP000799640">
    <property type="component" value="Unassembled WGS sequence"/>
</dbReference>
<feature type="region of interest" description="Disordered" evidence="1">
    <location>
        <begin position="120"/>
        <end position="139"/>
    </location>
</feature>
<organism evidence="2 3">
    <name type="scientific">Trichodelitschia bisporula</name>
    <dbReference type="NCBI Taxonomy" id="703511"/>
    <lineage>
        <taxon>Eukaryota</taxon>
        <taxon>Fungi</taxon>
        <taxon>Dikarya</taxon>
        <taxon>Ascomycota</taxon>
        <taxon>Pezizomycotina</taxon>
        <taxon>Dothideomycetes</taxon>
        <taxon>Dothideomycetes incertae sedis</taxon>
        <taxon>Phaeotrichales</taxon>
        <taxon>Phaeotrichaceae</taxon>
        <taxon>Trichodelitschia</taxon>
    </lineage>
</organism>
<sequence length="560" mass="63314">MGTTRSNIPVFRPSTLDVLVVKARFHAGMTVRTELIHTTIHETEYWPHTTTGVIYSPPNPKFLQSNDRHGPRNHPRDNYFSRRYPAFSSKNLPDWPGISVRADDFRRVDERERPSRPASYFSRIRASLPTPKPSESSTTRSFGNFLALDKVRCNEVHMSLDHELRVWLVHQPSSELKVKIRMERFFDVPTAPALFSKIKDEMLRRCSSSGTGIALSAMRYGFFVGMPQLQYIESRYLHRISLTRFFMFISMCQKRVHIGFGPEQALSPEFRALFRGPEFQRRLGIIAIDECRVMSAYPETLFFDSTYKTNMYKVTLLHLIRLVPILKHAPSSQHKNDDVLGNFAALHKLKCFIRDQEGTLVTNAARPFLHRNGVPSVLGNWVIGFDFRTGRPAVPCHTMPEHRQPFCAASISNQHRHGDVVSGLQPHVACPRPALSATASISAWMLTPPTGTGDVEIDKRQHASRSTRSKAYFRRRTSHVVVPGVSMLTCHAQVRLLLPRISPLRPSHSSSSTITPPSAGGPPTTPGPRKPTQMSLARGDTSIGKHQFFPLEPSSRYGTF</sequence>
<accession>A0A6G1HLY3</accession>
<dbReference type="OrthoDB" id="4207589at2759"/>
<feature type="region of interest" description="Disordered" evidence="1">
    <location>
        <begin position="56"/>
        <end position="80"/>
    </location>
</feature>
<reference evidence="2" key="1">
    <citation type="journal article" date="2020" name="Stud. Mycol.">
        <title>101 Dothideomycetes genomes: a test case for predicting lifestyles and emergence of pathogens.</title>
        <authorList>
            <person name="Haridas S."/>
            <person name="Albert R."/>
            <person name="Binder M."/>
            <person name="Bloem J."/>
            <person name="Labutti K."/>
            <person name="Salamov A."/>
            <person name="Andreopoulos B."/>
            <person name="Baker S."/>
            <person name="Barry K."/>
            <person name="Bills G."/>
            <person name="Bluhm B."/>
            <person name="Cannon C."/>
            <person name="Castanera R."/>
            <person name="Culley D."/>
            <person name="Daum C."/>
            <person name="Ezra D."/>
            <person name="Gonzalez J."/>
            <person name="Henrissat B."/>
            <person name="Kuo A."/>
            <person name="Liang C."/>
            <person name="Lipzen A."/>
            <person name="Lutzoni F."/>
            <person name="Magnuson J."/>
            <person name="Mondo S."/>
            <person name="Nolan M."/>
            <person name="Ohm R."/>
            <person name="Pangilinan J."/>
            <person name="Park H.-J."/>
            <person name="Ramirez L."/>
            <person name="Alfaro M."/>
            <person name="Sun H."/>
            <person name="Tritt A."/>
            <person name="Yoshinaga Y."/>
            <person name="Zwiers L.-H."/>
            <person name="Turgeon B."/>
            <person name="Goodwin S."/>
            <person name="Spatafora J."/>
            <person name="Crous P."/>
            <person name="Grigoriev I."/>
        </authorList>
    </citation>
    <scope>NUCLEOTIDE SEQUENCE</scope>
    <source>
        <strain evidence="2">CBS 262.69</strain>
    </source>
</reference>
<dbReference type="EMBL" id="ML996704">
    <property type="protein sequence ID" value="KAF2397078.1"/>
    <property type="molecule type" value="Genomic_DNA"/>
</dbReference>
<evidence type="ECO:0000256" key="1">
    <source>
        <dbReference type="SAM" id="MobiDB-lite"/>
    </source>
</evidence>
<feature type="compositionally biased region" description="Pro residues" evidence="1">
    <location>
        <begin position="519"/>
        <end position="529"/>
    </location>
</feature>
<keyword evidence="3" id="KW-1185">Reference proteome</keyword>
<protein>
    <submittedName>
        <fullName evidence="2">Uncharacterized protein</fullName>
    </submittedName>
</protein>
<name>A0A6G1HLY3_9PEZI</name>
<evidence type="ECO:0000313" key="3">
    <source>
        <dbReference type="Proteomes" id="UP000799640"/>
    </source>
</evidence>
<dbReference type="AlphaFoldDB" id="A0A6G1HLY3"/>